<dbReference type="InterPro" id="IPR039537">
    <property type="entry name" value="Retrotran_Ty1/copia-like"/>
</dbReference>
<dbReference type="Proteomes" id="UP001168877">
    <property type="component" value="Unassembled WGS sequence"/>
</dbReference>
<dbReference type="InterPro" id="IPR025724">
    <property type="entry name" value="GAG-pre-integrase_dom"/>
</dbReference>
<organism evidence="5 6">
    <name type="scientific">Acer saccharum</name>
    <name type="common">Sugar maple</name>
    <dbReference type="NCBI Taxonomy" id="4024"/>
    <lineage>
        <taxon>Eukaryota</taxon>
        <taxon>Viridiplantae</taxon>
        <taxon>Streptophyta</taxon>
        <taxon>Embryophyta</taxon>
        <taxon>Tracheophyta</taxon>
        <taxon>Spermatophyta</taxon>
        <taxon>Magnoliopsida</taxon>
        <taxon>eudicotyledons</taxon>
        <taxon>Gunneridae</taxon>
        <taxon>Pentapetalae</taxon>
        <taxon>rosids</taxon>
        <taxon>malvids</taxon>
        <taxon>Sapindales</taxon>
        <taxon>Sapindaceae</taxon>
        <taxon>Hippocastanoideae</taxon>
        <taxon>Acereae</taxon>
        <taxon>Acer</taxon>
    </lineage>
</organism>
<feature type="region of interest" description="Disordered" evidence="3">
    <location>
        <begin position="106"/>
        <end position="128"/>
    </location>
</feature>
<keyword evidence="2" id="KW-0862">Zinc</keyword>
<sequence>MSIEMNDEDQAVILLNSLPKPYENFVDTLKYGRQTIKLEEIEAAIIAKDVESRSNGKTDAEGLIVRGRTEKKWFKRNGNGNNRSRSKSKPRSLKCYHCHKEGHFRRDCPERKNKKRQDSESENGDADVVSEGYESADVLIALEMDASKEWVLDSGCTFHMTPNKQLFDTFQSLDAGKVLMGNNACCKVAGIGSVKLKLHDGMVKTLTDVRYIPDLKRNLISLGVLDSNGYCYKAQNGVLKVMKGSMVVMKAEKRNGLYLLNEVAIIGTVAVAAPKILDKTTLWHRRLAHVSEKGLMELSKQGLLCGDKLDKLSFCDHCVYGKMIRVKFNVAKHCTQSILDYIHSDLWGPSRHVSMGGYRYFMSIIDDYSLRVWIYFMKTKDETLQKFKDWKVMIENQSGKRVKRLRTDNG</sequence>
<reference evidence="5" key="2">
    <citation type="submission" date="2023-06" db="EMBL/GenBank/DDBJ databases">
        <authorList>
            <person name="Swenson N.G."/>
            <person name="Wegrzyn J.L."/>
            <person name="Mcevoy S.L."/>
        </authorList>
    </citation>
    <scope>NUCLEOTIDE SEQUENCE</scope>
    <source>
        <strain evidence="5">NS2018</strain>
        <tissue evidence="5">Leaf</tissue>
    </source>
</reference>
<dbReference type="GO" id="GO:0006508">
    <property type="term" value="P:proteolysis"/>
    <property type="evidence" value="ECO:0007669"/>
    <property type="project" value="UniProtKB-KW"/>
</dbReference>
<dbReference type="GO" id="GO:0008233">
    <property type="term" value="F:peptidase activity"/>
    <property type="evidence" value="ECO:0007669"/>
    <property type="project" value="UniProtKB-KW"/>
</dbReference>
<dbReference type="Pfam" id="PF14223">
    <property type="entry name" value="Retrotran_gag_2"/>
    <property type="match status" value="1"/>
</dbReference>
<evidence type="ECO:0000259" key="4">
    <source>
        <dbReference type="PROSITE" id="PS50158"/>
    </source>
</evidence>
<dbReference type="SUPFAM" id="SSF57756">
    <property type="entry name" value="Retrovirus zinc finger-like domains"/>
    <property type="match status" value="1"/>
</dbReference>
<dbReference type="Pfam" id="PF00098">
    <property type="entry name" value="zf-CCHC"/>
    <property type="match status" value="1"/>
</dbReference>
<protein>
    <recommendedName>
        <fullName evidence="4">CCHC-type domain-containing protein</fullName>
    </recommendedName>
</protein>
<dbReference type="GO" id="GO:0003676">
    <property type="term" value="F:nucleic acid binding"/>
    <property type="evidence" value="ECO:0007669"/>
    <property type="project" value="InterPro"/>
</dbReference>
<gene>
    <name evidence="5" type="ORF">LWI29_006182</name>
</gene>
<dbReference type="SMART" id="SM00343">
    <property type="entry name" value="ZnF_C2HC"/>
    <property type="match status" value="1"/>
</dbReference>
<feature type="domain" description="CCHC-type" evidence="4">
    <location>
        <begin position="94"/>
        <end position="110"/>
    </location>
</feature>
<comment type="caution">
    <text evidence="5">The sequence shown here is derived from an EMBL/GenBank/DDBJ whole genome shotgun (WGS) entry which is preliminary data.</text>
</comment>
<dbReference type="AlphaFoldDB" id="A0AA39RMU7"/>
<dbReference type="PANTHER" id="PTHR42648:SF28">
    <property type="entry name" value="TRANSPOSON-ENCODED PROTEIN WITH RIBONUCLEASE H-LIKE AND RETROVIRUS ZINC FINGER-LIKE DOMAINS"/>
    <property type="match status" value="1"/>
</dbReference>
<evidence type="ECO:0000256" key="1">
    <source>
        <dbReference type="ARBA" id="ARBA00022670"/>
    </source>
</evidence>
<dbReference type="Pfam" id="PF13976">
    <property type="entry name" value="gag_pre-integrs"/>
    <property type="match status" value="1"/>
</dbReference>
<dbReference type="EMBL" id="JAUESC010000386">
    <property type="protein sequence ID" value="KAK0575744.1"/>
    <property type="molecule type" value="Genomic_DNA"/>
</dbReference>
<dbReference type="InterPro" id="IPR054722">
    <property type="entry name" value="PolX-like_BBD"/>
</dbReference>
<dbReference type="PANTHER" id="PTHR42648">
    <property type="entry name" value="TRANSPOSASE, PUTATIVE-RELATED"/>
    <property type="match status" value="1"/>
</dbReference>
<dbReference type="InterPro" id="IPR036875">
    <property type="entry name" value="Znf_CCHC_sf"/>
</dbReference>
<keyword evidence="6" id="KW-1185">Reference proteome</keyword>
<keyword evidence="1" id="KW-0378">Hydrolase</keyword>
<dbReference type="SUPFAM" id="SSF53098">
    <property type="entry name" value="Ribonuclease H-like"/>
    <property type="match status" value="1"/>
</dbReference>
<dbReference type="InterPro" id="IPR036397">
    <property type="entry name" value="RNaseH_sf"/>
</dbReference>
<keyword evidence="1" id="KW-0645">Protease</keyword>
<name>A0AA39RMU7_ACESA</name>
<dbReference type="InterPro" id="IPR001878">
    <property type="entry name" value="Znf_CCHC"/>
</dbReference>
<evidence type="ECO:0000313" key="6">
    <source>
        <dbReference type="Proteomes" id="UP001168877"/>
    </source>
</evidence>
<dbReference type="Pfam" id="PF22936">
    <property type="entry name" value="Pol_BBD"/>
    <property type="match status" value="1"/>
</dbReference>
<dbReference type="Gene3D" id="3.30.420.10">
    <property type="entry name" value="Ribonuclease H-like superfamily/Ribonuclease H"/>
    <property type="match status" value="1"/>
</dbReference>
<keyword evidence="2" id="KW-0479">Metal-binding</keyword>
<dbReference type="PROSITE" id="PS50158">
    <property type="entry name" value="ZF_CCHC"/>
    <property type="match status" value="1"/>
</dbReference>
<reference evidence="5" key="1">
    <citation type="journal article" date="2022" name="Plant J.">
        <title>Strategies of tolerance reflected in two North American maple genomes.</title>
        <authorList>
            <person name="McEvoy S.L."/>
            <person name="Sezen U.U."/>
            <person name="Trouern-Trend A."/>
            <person name="McMahon S.M."/>
            <person name="Schaberg P.G."/>
            <person name="Yang J."/>
            <person name="Wegrzyn J.L."/>
            <person name="Swenson N.G."/>
        </authorList>
    </citation>
    <scope>NUCLEOTIDE SEQUENCE</scope>
    <source>
        <strain evidence="5">NS2018</strain>
    </source>
</reference>
<dbReference type="GO" id="GO:0008270">
    <property type="term" value="F:zinc ion binding"/>
    <property type="evidence" value="ECO:0007669"/>
    <property type="project" value="UniProtKB-KW"/>
</dbReference>
<dbReference type="InterPro" id="IPR012337">
    <property type="entry name" value="RNaseH-like_sf"/>
</dbReference>
<evidence type="ECO:0000313" key="5">
    <source>
        <dbReference type="EMBL" id="KAK0575744.1"/>
    </source>
</evidence>
<proteinExistence type="predicted"/>
<keyword evidence="2" id="KW-0863">Zinc-finger</keyword>
<dbReference type="Gene3D" id="4.10.60.10">
    <property type="entry name" value="Zinc finger, CCHC-type"/>
    <property type="match status" value="1"/>
</dbReference>
<evidence type="ECO:0000256" key="3">
    <source>
        <dbReference type="SAM" id="MobiDB-lite"/>
    </source>
</evidence>
<accession>A0AA39RMU7</accession>
<feature type="compositionally biased region" description="Basic and acidic residues" evidence="3">
    <location>
        <begin position="106"/>
        <end position="119"/>
    </location>
</feature>
<evidence type="ECO:0000256" key="2">
    <source>
        <dbReference type="PROSITE-ProRule" id="PRU00047"/>
    </source>
</evidence>